<reference evidence="2 3" key="1">
    <citation type="submission" date="2019-01" db="EMBL/GenBank/DDBJ databases">
        <title>Draft genomes of a novel of Aminipila strains.</title>
        <authorList>
            <person name="Ma S."/>
        </authorList>
    </citation>
    <scope>NUCLEOTIDE SEQUENCE [LARGE SCALE GENOMIC DNA]</scope>
    <source>
        <strain evidence="3">JN-39</strain>
    </source>
</reference>
<name>A0A410PX84_9FIRM</name>
<feature type="transmembrane region" description="Helical" evidence="1">
    <location>
        <begin position="21"/>
        <end position="38"/>
    </location>
</feature>
<keyword evidence="1" id="KW-1133">Transmembrane helix</keyword>
<proteinExistence type="predicted"/>
<keyword evidence="3" id="KW-1185">Reference proteome</keyword>
<evidence type="ECO:0000313" key="3">
    <source>
        <dbReference type="Proteomes" id="UP000287601"/>
    </source>
</evidence>
<keyword evidence="1" id="KW-0472">Membrane</keyword>
<organism evidence="2 3">
    <name type="scientific">Aminipila luticellarii</name>
    <dbReference type="NCBI Taxonomy" id="2507160"/>
    <lineage>
        <taxon>Bacteria</taxon>
        <taxon>Bacillati</taxon>
        <taxon>Bacillota</taxon>
        <taxon>Clostridia</taxon>
        <taxon>Peptostreptococcales</taxon>
        <taxon>Anaerovoracaceae</taxon>
        <taxon>Aminipila</taxon>
    </lineage>
</organism>
<accession>A0A410PX84</accession>
<dbReference type="KEGG" id="amij:EQM06_09780"/>
<dbReference type="AlphaFoldDB" id="A0A410PX84"/>
<sequence>MKELLDCADRYMKKVDWKDRVLMQVALCSMGVMIGTSASDKAKKPVRFGAKFLFVTTCVPLAIKTASVFLEVKPECKKIY</sequence>
<evidence type="ECO:0000256" key="1">
    <source>
        <dbReference type="SAM" id="Phobius"/>
    </source>
</evidence>
<dbReference type="RefSeq" id="WP_128746260.1">
    <property type="nucleotide sequence ID" value="NZ_CP035281.1"/>
</dbReference>
<feature type="transmembrane region" description="Helical" evidence="1">
    <location>
        <begin position="50"/>
        <end position="70"/>
    </location>
</feature>
<evidence type="ECO:0000313" key="2">
    <source>
        <dbReference type="EMBL" id="QAT43480.1"/>
    </source>
</evidence>
<dbReference type="EMBL" id="CP035281">
    <property type="protein sequence ID" value="QAT43480.1"/>
    <property type="molecule type" value="Genomic_DNA"/>
</dbReference>
<gene>
    <name evidence="2" type="ORF">EQM06_09780</name>
</gene>
<protein>
    <submittedName>
        <fullName evidence="2">Permease of phosphate ABC transporter</fullName>
    </submittedName>
</protein>
<keyword evidence="1" id="KW-0812">Transmembrane</keyword>
<dbReference type="Proteomes" id="UP000287601">
    <property type="component" value="Chromosome"/>
</dbReference>
<dbReference type="OrthoDB" id="1852077at2"/>